<protein>
    <submittedName>
        <fullName evidence="1">Uncharacterized protein</fullName>
    </submittedName>
</protein>
<organism evidence="1 2">
    <name type="scientific">Saponaria officinalis</name>
    <name type="common">Common soapwort</name>
    <name type="synonym">Lychnis saponaria</name>
    <dbReference type="NCBI Taxonomy" id="3572"/>
    <lineage>
        <taxon>Eukaryota</taxon>
        <taxon>Viridiplantae</taxon>
        <taxon>Streptophyta</taxon>
        <taxon>Embryophyta</taxon>
        <taxon>Tracheophyta</taxon>
        <taxon>Spermatophyta</taxon>
        <taxon>Magnoliopsida</taxon>
        <taxon>eudicotyledons</taxon>
        <taxon>Gunneridae</taxon>
        <taxon>Pentapetalae</taxon>
        <taxon>Caryophyllales</taxon>
        <taxon>Caryophyllaceae</taxon>
        <taxon>Caryophylleae</taxon>
        <taxon>Saponaria</taxon>
    </lineage>
</organism>
<gene>
    <name evidence="1" type="ORF">RND81_13G193500</name>
</gene>
<dbReference type="InterPro" id="IPR035929">
    <property type="entry name" value="CoaB-like_sf"/>
</dbReference>
<evidence type="ECO:0000313" key="2">
    <source>
        <dbReference type="Proteomes" id="UP001443914"/>
    </source>
</evidence>
<name>A0AAW1H4V0_SAPOF</name>
<sequence length="105" mass="11908">MGSGRSTEDFEESFVMEVKNFFDSAPPLKDRSITNEKLKEFIKQHSRAVGDGVFERKIVCITSGGTTVPLEQRCVRYIDNFSSGHRGAASTELFFFLFCCILREL</sequence>
<dbReference type="Proteomes" id="UP001443914">
    <property type="component" value="Unassembled WGS sequence"/>
</dbReference>
<dbReference type="AlphaFoldDB" id="A0AAW1H4V0"/>
<accession>A0AAW1H4V0</accession>
<comment type="caution">
    <text evidence="1">The sequence shown here is derived from an EMBL/GenBank/DDBJ whole genome shotgun (WGS) entry which is preliminary data.</text>
</comment>
<dbReference type="Gene3D" id="3.40.50.10300">
    <property type="entry name" value="CoaB-like"/>
    <property type="match status" value="1"/>
</dbReference>
<reference evidence="1" key="1">
    <citation type="submission" date="2024-03" db="EMBL/GenBank/DDBJ databases">
        <title>WGS assembly of Saponaria officinalis var. Norfolk2.</title>
        <authorList>
            <person name="Jenkins J."/>
            <person name="Shu S."/>
            <person name="Grimwood J."/>
            <person name="Barry K."/>
            <person name="Goodstein D."/>
            <person name="Schmutz J."/>
            <person name="Leebens-Mack J."/>
            <person name="Osbourn A."/>
        </authorList>
    </citation>
    <scope>NUCLEOTIDE SEQUENCE [LARGE SCALE GENOMIC DNA]</scope>
    <source>
        <strain evidence="1">JIC</strain>
    </source>
</reference>
<evidence type="ECO:0000313" key="1">
    <source>
        <dbReference type="EMBL" id="KAK9670314.1"/>
    </source>
</evidence>
<dbReference type="SUPFAM" id="SSF102645">
    <property type="entry name" value="CoaB-like"/>
    <property type="match status" value="1"/>
</dbReference>
<dbReference type="EMBL" id="JBDFQZ010000013">
    <property type="protein sequence ID" value="KAK9670314.1"/>
    <property type="molecule type" value="Genomic_DNA"/>
</dbReference>
<proteinExistence type="predicted"/>
<keyword evidence="2" id="KW-1185">Reference proteome</keyword>